<protein>
    <submittedName>
        <fullName evidence="2">Winged helix-turn-helix transcriptional regulator</fullName>
    </submittedName>
</protein>
<dbReference type="Pfam" id="PF01638">
    <property type="entry name" value="HxlR"/>
    <property type="match status" value="1"/>
</dbReference>
<dbReference type="EMBL" id="CP067089">
    <property type="protein sequence ID" value="QQO07707.1"/>
    <property type="molecule type" value="Genomic_DNA"/>
</dbReference>
<evidence type="ECO:0000259" key="1">
    <source>
        <dbReference type="PROSITE" id="PS51118"/>
    </source>
</evidence>
<reference evidence="2" key="1">
    <citation type="submission" date="2021-01" db="EMBL/GenBank/DDBJ databases">
        <title>Description of Breznakiella homolactica.</title>
        <authorList>
            <person name="Song Y."/>
            <person name="Brune A."/>
        </authorList>
    </citation>
    <scope>NUCLEOTIDE SEQUENCE</scope>
    <source>
        <strain evidence="2">RmG30</strain>
    </source>
</reference>
<name>A0A7T7XK42_9SPIR</name>
<dbReference type="SUPFAM" id="SSF46785">
    <property type="entry name" value="Winged helix' DNA-binding domain"/>
    <property type="match status" value="1"/>
</dbReference>
<dbReference type="Proteomes" id="UP000595917">
    <property type="component" value="Chromosome"/>
</dbReference>
<evidence type="ECO:0000313" key="2">
    <source>
        <dbReference type="EMBL" id="QQO07707.1"/>
    </source>
</evidence>
<evidence type="ECO:0000313" key="3">
    <source>
        <dbReference type="Proteomes" id="UP000595917"/>
    </source>
</evidence>
<accession>A0A7T7XK42</accession>
<dbReference type="AlphaFoldDB" id="A0A7T7XK42"/>
<feature type="domain" description="HTH hxlR-type" evidence="1">
    <location>
        <begin position="1"/>
        <end position="79"/>
    </location>
</feature>
<organism evidence="2 3">
    <name type="scientific">Breznakiella homolactica</name>
    <dbReference type="NCBI Taxonomy" id="2798577"/>
    <lineage>
        <taxon>Bacteria</taxon>
        <taxon>Pseudomonadati</taxon>
        <taxon>Spirochaetota</taxon>
        <taxon>Spirochaetia</taxon>
        <taxon>Spirochaetales</taxon>
        <taxon>Breznakiellaceae</taxon>
        <taxon>Breznakiella</taxon>
    </lineage>
</organism>
<proteinExistence type="predicted"/>
<keyword evidence="3" id="KW-1185">Reference proteome</keyword>
<dbReference type="InterPro" id="IPR036390">
    <property type="entry name" value="WH_DNA-bd_sf"/>
</dbReference>
<dbReference type="Gene3D" id="1.10.10.10">
    <property type="entry name" value="Winged helix-like DNA-binding domain superfamily/Winged helix DNA-binding domain"/>
    <property type="match status" value="1"/>
</dbReference>
<dbReference type="InterPro" id="IPR036388">
    <property type="entry name" value="WH-like_DNA-bd_sf"/>
</dbReference>
<dbReference type="InterPro" id="IPR002577">
    <property type="entry name" value="HTH_HxlR"/>
</dbReference>
<sequence length="122" mass="14073">MSLNDTIRVSKLRKEAPGITNTMRTNTLRELEADGLIHREQFNEILPRQVPSLSYSLSYSLSVSPNEVNVREYALLDEVCLQFLHFIRSPTMYISINTSKFNSFNRFIASFVKLMPALPLIY</sequence>
<dbReference type="PROSITE" id="PS51118">
    <property type="entry name" value="HTH_HXLR"/>
    <property type="match status" value="1"/>
</dbReference>
<gene>
    <name evidence="2" type="ORF">JFL75_12210</name>
</gene>
<dbReference type="KEGG" id="bhc:JFL75_12210"/>